<evidence type="ECO:0000313" key="1">
    <source>
        <dbReference type="EMBL" id="MPD02275.1"/>
    </source>
</evidence>
<reference evidence="1 2" key="1">
    <citation type="submission" date="2019-05" db="EMBL/GenBank/DDBJ databases">
        <title>Another draft genome of Portunus trituberculatus and its Hox gene families provides insights of decapod evolution.</title>
        <authorList>
            <person name="Jeong J.-H."/>
            <person name="Song I."/>
            <person name="Kim S."/>
            <person name="Choi T."/>
            <person name="Kim D."/>
            <person name="Ryu S."/>
            <person name="Kim W."/>
        </authorList>
    </citation>
    <scope>NUCLEOTIDE SEQUENCE [LARGE SCALE GENOMIC DNA]</scope>
    <source>
        <tissue evidence="1">Muscle</tissue>
    </source>
</reference>
<protein>
    <submittedName>
        <fullName evidence="1">Uncharacterized protein</fullName>
    </submittedName>
</protein>
<organism evidence="1 2">
    <name type="scientific">Portunus trituberculatus</name>
    <name type="common">Swimming crab</name>
    <name type="synonym">Neptunus trituberculatus</name>
    <dbReference type="NCBI Taxonomy" id="210409"/>
    <lineage>
        <taxon>Eukaryota</taxon>
        <taxon>Metazoa</taxon>
        <taxon>Ecdysozoa</taxon>
        <taxon>Arthropoda</taxon>
        <taxon>Crustacea</taxon>
        <taxon>Multicrustacea</taxon>
        <taxon>Malacostraca</taxon>
        <taxon>Eumalacostraca</taxon>
        <taxon>Eucarida</taxon>
        <taxon>Decapoda</taxon>
        <taxon>Pleocyemata</taxon>
        <taxon>Brachyura</taxon>
        <taxon>Eubrachyura</taxon>
        <taxon>Portunoidea</taxon>
        <taxon>Portunidae</taxon>
        <taxon>Portuninae</taxon>
        <taxon>Portunus</taxon>
    </lineage>
</organism>
<accession>A0A5B7KCF9</accession>
<name>A0A5B7KCF9_PORTR</name>
<sequence length="147" mass="16190">MSVCQSARMPMIVTQCRTCLVEQECPSLLGVHPCYPHTLTHSCPRPVTPNAPYTRHYPPPPPSGSSKLKGSSGEFSFVRHSVVAVVVLPVRRTVLGATVRPVRVCPPRTVSVRQYTTVSYARLNKFEKSVEECHAADSKSSSDQRNV</sequence>
<dbReference type="EMBL" id="VSRR010130706">
    <property type="protein sequence ID" value="MPD02275.1"/>
    <property type="molecule type" value="Genomic_DNA"/>
</dbReference>
<comment type="caution">
    <text evidence="1">The sequence shown here is derived from an EMBL/GenBank/DDBJ whole genome shotgun (WGS) entry which is preliminary data.</text>
</comment>
<dbReference type="Proteomes" id="UP000324222">
    <property type="component" value="Unassembled WGS sequence"/>
</dbReference>
<gene>
    <name evidence="1" type="ORF">E2C01_097849</name>
</gene>
<dbReference type="AlphaFoldDB" id="A0A5B7KCF9"/>
<keyword evidence="2" id="KW-1185">Reference proteome</keyword>
<evidence type="ECO:0000313" key="2">
    <source>
        <dbReference type="Proteomes" id="UP000324222"/>
    </source>
</evidence>
<proteinExistence type="predicted"/>